<dbReference type="OrthoDB" id="270173at2759"/>
<dbReference type="PROSITE" id="PS00446">
    <property type="entry name" value="RNA_POL_D_30KD"/>
    <property type="match status" value="1"/>
</dbReference>
<dbReference type="Proteomes" id="UP000701801">
    <property type="component" value="Unassembled WGS sequence"/>
</dbReference>
<dbReference type="SMART" id="SM00662">
    <property type="entry name" value="RPOLD"/>
    <property type="match status" value="1"/>
</dbReference>
<comment type="caution">
    <text evidence="10">The sequence shown here is derived from an EMBL/GenBank/DDBJ whole genome shotgun (WGS) entry which is preliminary data.</text>
</comment>
<feature type="domain" description="DNA-directed RNA polymerase RpoA/D/Rpb3-type" evidence="9">
    <location>
        <begin position="26"/>
        <end position="271"/>
    </location>
</feature>
<organism evidence="10 11">
    <name type="scientific">Hymenoscyphus albidus</name>
    <dbReference type="NCBI Taxonomy" id="595503"/>
    <lineage>
        <taxon>Eukaryota</taxon>
        <taxon>Fungi</taxon>
        <taxon>Dikarya</taxon>
        <taxon>Ascomycota</taxon>
        <taxon>Pezizomycotina</taxon>
        <taxon>Leotiomycetes</taxon>
        <taxon>Helotiales</taxon>
        <taxon>Helotiaceae</taxon>
        <taxon>Hymenoscyphus</taxon>
    </lineage>
</organism>
<dbReference type="SUPFAM" id="SSF55257">
    <property type="entry name" value="RBP11-like subunits of RNA polymerase"/>
    <property type="match status" value="1"/>
</dbReference>
<comment type="subcellular location">
    <subcellularLocation>
        <location evidence="1">Nucleus</location>
    </subcellularLocation>
</comment>
<protein>
    <recommendedName>
        <fullName evidence="7">DNA-directed RNA polymerase II subunit RPB3</fullName>
    </recommendedName>
</protein>
<dbReference type="SUPFAM" id="SSF56553">
    <property type="entry name" value="Insert subdomain of RNA polymerase alpha subunit"/>
    <property type="match status" value="1"/>
</dbReference>
<dbReference type="InterPro" id="IPR011262">
    <property type="entry name" value="DNA-dir_RNA_pol_insert"/>
</dbReference>
<keyword evidence="11" id="KW-1185">Reference proteome</keyword>
<evidence type="ECO:0000256" key="5">
    <source>
        <dbReference type="ARBA" id="ARBA00023242"/>
    </source>
</evidence>
<dbReference type="Gene3D" id="2.170.120.12">
    <property type="entry name" value="DNA-directed RNA polymerase, insert domain"/>
    <property type="match status" value="1"/>
</dbReference>
<name>A0A9N9LKW7_9HELO</name>
<dbReference type="GO" id="GO:0003899">
    <property type="term" value="F:DNA-directed RNA polymerase activity"/>
    <property type="evidence" value="ECO:0007669"/>
    <property type="project" value="InterPro"/>
</dbReference>
<evidence type="ECO:0000256" key="2">
    <source>
        <dbReference type="ARBA" id="ARBA00011730"/>
    </source>
</evidence>
<evidence type="ECO:0000256" key="3">
    <source>
        <dbReference type="ARBA" id="ARBA00022478"/>
    </source>
</evidence>
<dbReference type="GO" id="GO:0006366">
    <property type="term" value="P:transcription by RNA polymerase II"/>
    <property type="evidence" value="ECO:0007669"/>
    <property type="project" value="TreeGrafter"/>
</dbReference>
<comment type="subunit">
    <text evidence="2">Component of the RNA polymerase II (Pol II) complex consisting of 12 subunits.</text>
</comment>
<sequence>MDYDPMAMDTEAEGPSVKISDASAHHVNFELSSVDLAFANTIRRVIMAEVPTMAIDLVEVEANTSVLADEFISHRLGLIPLNSKNVDDVAYSRDCDQCDNYCEQCSVTLTLHARCTGDEIMKVYARDLVVDSQRPNNWVGNPVITDPDGLGTVIAKLRKGQELRLKCIAKKGIAKEHAKWAPVSAVGFEYDPHNKLKHIDLWFEKDAAEEWPPSKYASWEDPPQEGEAFDYDAVPEKFYFEVESVGNLDPDAIIQQGIKVVQEKLAAVIKDLTDGGSGGAAADFDGPRSPDMNMNGGAAASGWDQGYTTPFGTAAAGGSSGWGQTGAATPYGATPYGQNGSNGWN</sequence>
<dbReference type="Pfam" id="PF01000">
    <property type="entry name" value="RNA_pol_A_bac"/>
    <property type="match status" value="1"/>
</dbReference>
<feature type="region of interest" description="Disordered" evidence="8">
    <location>
        <begin position="318"/>
        <end position="345"/>
    </location>
</feature>
<dbReference type="PANTHER" id="PTHR11800:SF2">
    <property type="entry name" value="DNA-DIRECTED RNA POLYMERASE II SUBUNIT RPB3"/>
    <property type="match status" value="1"/>
</dbReference>
<evidence type="ECO:0000256" key="4">
    <source>
        <dbReference type="ARBA" id="ARBA00023163"/>
    </source>
</evidence>
<dbReference type="Gene3D" id="3.30.1360.10">
    <property type="entry name" value="RNA polymerase, RBP11-like subunit"/>
    <property type="match status" value="1"/>
</dbReference>
<dbReference type="InterPro" id="IPR050518">
    <property type="entry name" value="Rpo3/RPB3_RNA_Pol_subunit"/>
</dbReference>
<dbReference type="InterPro" id="IPR036603">
    <property type="entry name" value="RBP11-like"/>
</dbReference>
<dbReference type="NCBIfam" id="NF001988">
    <property type="entry name" value="PRK00783.1"/>
    <property type="match status" value="1"/>
</dbReference>
<dbReference type="GO" id="GO:0003677">
    <property type="term" value="F:DNA binding"/>
    <property type="evidence" value="ECO:0007669"/>
    <property type="project" value="InterPro"/>
</dbReference>
<dbReference type="InterPro" id="IPR022842">
    <property type="entry name" value="RNAP_Rpo3/Rpb3/RPAC1"/>
</dbReference>
<dbReference type="HAMAP" id="MF_00320">
    <property type="entry name" value="RNApol_arch_Rpo3"/>
    <property type="match status" value="1"/>
</dbReference>
<comment type="similarity">
    <text evidence="6">Belongs to the archaeal Rpo3/eukaryotic RPB3 RNA polymerase subunit family.</text>
</comment>
<evidence type="ECO:0000256" key="1">
    <source>
        <dbReference type="ARBA" id="ARBA00004123"/>
    </source>
</evidence>
<dbReference type="AlphaFoldDB" id="A0A9N9LKW7"/>
<keyword evidence="5" id="KW-0539">Nucleus</keyword>
<feature type="compositionally biased region" description="Polar residues" evidence="8">
    <location>
        <begin position="336"/>
        <end position="345"/>
    </location>
</feature>
<evidence type="ECO:0000256" key="8">
    <source>
        <dbReference type="SAM" id="MobiDB-lite"/>
    </source>
</evidence>
<dbReference type="GO" id="GO:0046983">
    <property type="term" value="F:protein dimerization activity"/>
    <property type="evidence" value="ECO:0007669"/>
    <property type="project" value="InterPro"/>
</dbReference>
<proteinExistence type="inferred from homology"/>
<dbReference type="CDD" id="cd07031">
    <property type="entry name" value="RNAP_II_RPB3"/>
    <property type="match status" value="1"/>
</dbReference>
<evidence type="ECO:0000256" key="6">
    <source>
        <dbReference type="ARBA" id="ARBA00025804"/>
    </source>
</evidence>
<evidence type="ECO:0000313" key="10">
    <source>
        <dbReference type="EMBL" id="CAG8974456.1"/>
    </source>
</evidence>
<dbReference type="GO" id="GO:0005665">
    <property type="term" value="C:RNA polymerase II, core complex"/>
    <property type="evidence" value="ECO:0007669"/>
    <property type="project" value="TreeGrafter"/>
</dbReference>
<dbReference type="Pfam" id="PF01193">
    <property type="entry name" value="RNA_pol_L"/>
    <property type="match status" value="1"/>
</dbReference>
<dbReference type="InterPro" id="IPR001514">
    <property type="entry name" value="DNA-dir_RNA_pol_30-40kDasu_CS"/>
</dbReference>
<evidence type="ECO:0000259" key="9">
    <source>
        <dbReference type="SMART" id="SM00662"/>
    </source>
</evidence>
<keyword evidence="3" id="KW-0240">DNA-directed RNA polymerase</keyword>
<gene>
    <name evidence="10" type="ORF">HYALB_00004152</name>
</gene>
<dbReference type="InterPro" id="IPR011263">
    <property type="entry name" value="DNA-dir_RNA_pol_RpoA/D/Rpb3"/>
</dbReference>
<evidence type="ECO:0000256" key="7">
    <source>
        <dbReference type="ARBA" id="ARBA00072506"/>
    </source>
</evidence>
<keyword evidence="4" id="KW-0804">Transcription</keyword>
<dbReference type="EMBL" id="CAJVRM010000104">
    <property type="protein sequence ID" value="CAG8974456.1"/>
    <property type="molecule type" value="Genomic_DNA"/>
</dbReference>
<accession>A0A9N9LKW7</accession>
<evidence type="ECO:0000313" key="11">
    <source>
        <dbReference type="Proteomes" id="UP000701801"/>
    </source>
</evidence>
<dbReference type="InterPro" id="IPR036643">
    <property type="entry name" value="RNApol_insert_sf"/>
</dbReference>
<dbReference type="FunFam" id="2.170.120.12:FF:000002">
    <property type="entry name" value="DNA-directed RNA polymerase II subunit RPB3"/>
    <property type="match status" value="1"/>
</dbReference>
<dbReference type="PANTHER" id="PTHR11800">
    <property type="entry name" value="DNA-DIRECTED RNA POLYMERASE"/>
    <property type="match status" value="1"/>
</dbReference>
<reference evidence="10" key="1">
    <citation type="submission" date="2021-07" db="EMBL/GenBank/DDBJ databases">
        <authorList>
            <person name="Durling M."/>
        </authorList>
    </citation>
    <scope>NUCLEOTIDE SEQUENCE</scope>
</reference>